<evidence type="ECO:0000313" key="1">
    <source>
        <dbReference type="EMBL" id="EFL29727.1"/>
    </source>
</evidence>
<reference evidence="2" key="1">
    <citation type="submission" date="2009-02" db="EMBL/GenBank/DDBJ databases">
        <title>Annotation of Streptomyces viridochromogenes strain DSM 40736.</title>
        <authorList>
            <consortium name="The Broad Institute Genome Sequencing Platform"/>
            <consortium name="Broad Institute Microbial Sequencing Center"/>
            <person name="Fischbach M."/>
            <person name="Godfrey P."/>
            <person name="Ward D."/>
            <person name="Young S."/>
            <person name="Zeng Q."/>
            <person name="Koehrsen M."/>
            <person name="Alvarado L."/>
            <person name="Berlin A.M."/>
            <person name="Bochicchio J."/>
            <person name="Borenstein D."/>
            <person name="Chapman S.B."/>
            <person name="Chen Z."/>
            <person name="Engels R."/>
            <person name="Freedman E."/>
            <person name="Gellesch M."/>
            <person name="Goldberg J."/>
            <person name="Griggs A."/>
            <person name="Gujja S."/>
            <person name="Heilman E.R."/>
            <person name="Heiman D.I."/>
            <person name="Hepburn T.A."/>
            <person name="Howarth C."/>
            <person name="Jen D."/>
            <person name="Larson L."/>
            <person name="Lewis B."/>
            <person name="Mehta T."/>
            <person name="Park D."/>
            <person name="Pearson M."/>
            <person name="Richards J."/>
            <person name="Roberts A."/>
            <person name="Saif S."/>
            <person name="Shea T.D."/>
            <person name="Shenoy N."/>
            <person name="Sisk P."/>
            <person name="Stolte C."/>
            <person name="Sykes S.N."/>
            <person name="Thomson T."/>
            <person name="Walk T."/>
            <person name="White J."/>
            <person name="Yandava C."/>
            <person name="Straight P."/>
            <person name="Clardy J."/>
            <person name="Hung D."/>
            <person name="Kolter R."/>
            <person name="Mekalanos J."/>
            <person name="Walker S."/>
            <person name="Walsh C.T."/>
            <person name="Wieland-Brown L.C."/>
            <person name="Haas B."/>
            <person name="Nusbaum C."/>
            <person name="Birren B."/>
        </authorList>
    </citation>
    <scope>NUCLEOTIDE SEQUENCE [LARGE SCALE GENOMIC DNA]</scope>
    <source>
        <strain evidence="2">DSM 40736 / JCM 4977 / BCRC 1201 / Tue 494</strain>
    </source>
</reference>
<sequence length="182" mass="19252">MQPPPGAGCLLHRRARTGLSYRLVPTGEHMNSDRTRLRRGTAAGLTVLMAAALGAAGAGASNADTAAQKQQIQKQQIASSVLGSDYKITLTALRSTEDEYAASVRLQVYTKSGSAWKESDRVTVGDVDGWFWYPLTGKGAVCEFSTASTEPAPLTVSLLLTPSLGCSEPATYLVKEGRVYAG</sequence>
<name>D9X4R8_STRVT</name>
<dbReference type="EMBL" id="GG657757">
    <property type="protein sequence ID" value="EFL29727.1"/>
    <property type="molecule type" value="Genomic_DNA"/>
</dbReference>
<dbReference type="STRING" id="591159.SSQG_00245"/>
<proteinExistence type="predicted"/>
<dbReference type="Proteomes" id="UP000004184">
    <property type="component" value="Unassembled WGS sequence"/>
</dbReference>
<organism evidence="1 2">
    <name type="scientific">Streptomyces viridochromogenes (strain DSM 40736 / JCM 4977 / BCRC 1201 / Tue 494)</name>
    <dbReference type="NCBI Taxonomy" id="591159"/>
    <lineage>
        <taxon>Bacteria</taxon>
        <taxon>Bacillati</taxon>
        <taxon>Actinomycetota</taxon>
        <taxon>Actinomycetes</taxon>
        <taxon>Kitasatosporales</taxon>
        <taxon>Streptomycetaceae</taxon>
        <taxon>Streptomyces</taxon>
    </lineage>
</organism>
<dbReference type="eggNOG" id="ENOG502ZWFR">
    <property type="taxonomic scope" value="Bacteria"/>
</dbReference>
<gene>
    <name evidence="1" type="ORF">SSQG_00245</name>
</gene>
<evidence type="ECO:0000313" key="2">
    <source>
        <dbReference type="Proteomes" id="UP000004184"/>
    </source>
</evidence>
<protein>
    <submittedName>
        <fullName evidence="1">Predicted protein</fullName>
    </submittedName>
</protein>
<keyword evidence="2" id="KW-1185">Reference proteome</keyword>
<dbReference type="AlphaFoldDB" id="D9X4R8"/>
<accession>D9X4R8</accession>
<dbReference type="HOGENOM" id="CLU_123361_0_0_11"/>